<accession>A0A699HY43</accession>
<dbReference type="PANTHER" id="PTHR15503">
    <property type="entry name" value="LDOC1 RELATED"/>
    <property type="match status" value="1"/>
</dbReference>
<evidence type="ECO:0000313" key="1">
    <source>
        <dbReference type="EMBL" id="GEZ02433.1"/>
    </source>
</evidence>
<gene>
    <name evidence="1" type="ORF">Tci_474406</name>
</gene>
<proteinExistence type="predicted"/>
<dbReference type="InterPro" id="IPR032567">
    <property type="entry name" value="RTL1-rel"/>
</dbReference>
<sequence>MNDFRNKMATYCDFTACDVPKFDGTLNLISSTRWVVVVEGAFRTSSYKEKNKVNFASNFLRDSAMLWWDGKICEKGKEWIGWNKKLKVERFQIMLRDDIREVISPFKHTTLDDLLSRARVREADLLRKKSKEAKETKRKLEFRDRDVRSLSKIITVGVVKLKLRLLEFSKNLFAPPNKLSFPLEVEITNSKFVVVSNVYRDVEIEIDDSIFKIDLIPIMLGVFDIVIGIDWLDKYDADFLCSQKLVWVVNP</sequence>
<dbReference type="EMBL" id="BKCJ010233067">
    <property type="protein sequence ID" value="GEZ02433.1"/>
    <property type="molecule type" value="Genomic_DNA"/>
</dbReference>
<organism evidence="1">
    <name type="scientific">Tanacetum cinerariifolium</name>
    <name type="common">Dalmatian daisy</name>
    <name type="synonym">Chrysanthemum cinerariifolium</name>
    <dbReference type="NCBI Taxonomy" id="118510"/>
    <lineage>
        <taxon>Eukaryota</taxon>
        <taxon>Viridiplantae</taxon>
        <taxon>Streptophyta</taxon>
        <taxon>Embryophyta</taxon>
        <taxon>Tracheophyta</taxon>
        <taxon>Spermatophyta</taxon>
        <taxon>Magnoliopsida</taxon>
        <taxon>eudicotyledons</taxon>
        <taxon>Gunneridae</taxon>
        <taxon>Pentapetalae</taxon>
        <taxon>asterids</taxon>
        <taxon>campanulids</taxon>
        <taxon>Asterales</taxon>
        <taxon>Asteraceae</taxon>
        <taxon>Asteroideae</taxon>
        <taxon>Anthemideae</taxon>
        <taxon>Anthemidinae</taxon>
        <taxon>Tanacetum</taxon>
    </lineage>
</organism>
<reference evidence="1" key="1">
    <citation type="journal article" date="2019" name="Sci. Rep.">
        <title>Draft genome of Tanacetum cinerariifolium, the natural source of mosquito coil.</title>
        <authorList>
            <person name="Yamashiro T."/>
            <person name="Shiraishi A."/>
            <person name="Satake H."/>
            <person name="Nakayama K."/>
        </authorList>
    </citation>
    <scope>NUCLEOTIDE SEQUENCE</scope>
</reference>
<dbReference type="Pfam" id="PF08284">
    <property type="entry name" value="RVP_2"/>
    <property type="match status" value="1"/>
</dbReference>
<dbReference type="PANTHER" id="PTHR15503:SF42">
    <property type="entry name" value="ZINC FINGER, CCHC-TYPE, RETROTRANSPOSON GAG DOMAIN, ASPARTIC PEPTIDASE DOMAIN PROTEIN-RELATED"/>
    <property type="match status" value="1"/>
</dbReference>
<dbReference type="AlphaFoldDB" id="A0A699HY43"/>
<protein>
    <submittedName>
        <fullName evidence="1">Zinc finger, CCHC-type, retrotransposon Gag domain protein</fullName>
    </submittedName>
</protein>
<comment type="caution">
    <text evidence="1">The sequence shown here is derived from an EMBL/GenBank/DDBJ whole genome shotgun (WGS) entry which is preliminary data.</text>
</comment>
<name>A0A699HY43_TANCI</name>